<evidence type="ECO:0000313" key="10">
    <source>
        <dbReference type="EMBL" id="KYJ85481.1"/>
    </source>
</evidence>
<reference evidence="10 11" key="1">
    <citation type="submission" date="2015-11" db="EMBL/GenBank/DDBJ databases">
        <title>Draft genome of Sulfurovum riftiae 1812E, a member of the Epsilonproteobacteria isolated from the tube of the deep-sea hydrothermal vent tubewom Riftia pachyptila.</title>
        <authorList>
            <person name="Vetriani C."/>
            <person name="Giovannelli D."/>
        </authorList>
    </citation>
    <scope>NUCLEOTIDE SEQUENCE [LARGE SCALE GENOMIC DNA]</scope>
    <source>
        <strain evidence="10 11">1812E</strain>
    </source>
</reference>
<dbReference type="InterPro" id="IPR038063">
    <property type="entry name" value="Transpep_catalytic_dom"/>
</dbReference>
<dbReference type="UniPathway" id="UPA00219"/>
<dbReference type="GO" id="GO:0071555">
    <property type="term" value="P:cell wall organization"/>
    <property type="evidence" value="ECO:0007669"/>
    <property type="project" value="UniProtKB-UniRule"/>
</dbReference>
<dbReference type="GO" id="GO:0009252">
    <property type="term" value="P:peptidoglycan biosynthetic process"/>
    <property type="evidence" value="ECO:0007669"/>
    <property type="project" value="UniProtKB-UniPathway"/>
</dbReference>
<dbReference type="PROSITE" id="PS52029">
    <property type="entry name" value="LD_TPASE"/>
    <property type="match status" value="1"/>
</dbReference>
<dbReference type="InterPro" id="IPR005490">
    <property type="entry name" value="LD_TPept_cat_dom"/>
</dbReference>
<dbReference type="GO" id="GO:0004180">
    <property type="term" value="F:carboxypeptidase activity"/>
    <property type="evidence" value="ECO:0007669"/>
    <property type="project" value="UniProtKB-ARBA"/>
</dbReference>
<keyword evidence="6 7" id="KW-0961">Cell wall biogenesis/degradation</keyword>
<comment type="similarity">
    <text evidence="2">Belongs to the YkuD family.</text>
</comment>
<dbReference type="SUPFAM" id="SSF47090">
    <property type="entry name" value="PGBD-like"/>
    <property type="match status" value="1"/>
</dbReference>
<dbReference type="PANTHER" id="PTHR41533:SF2">
    <property type="entry name" value="BLR7131 PROTEIN"/>
    <property type="match status" value="1"/>
</dbReference>
<feature type="active site" description="Proton donor/acceptor" evidence="7">
    <location>
        <position position="605"/>
    </location>
</feature>
<feature type="signal peptide" evidence="8">
    <location>
        <begin position="1"/>
        <end position="20"/>
    </location>
</feature>
<dbReference type="EMBL" id="LNKT01000072">
    <property type="protein sequence ID" value="KYJ85481.1"/>
    <property type="molecule type" value="Genomic_DNA"/>
</dbReference>
<evidence type="ECO:0000256" key="4">
    <source>
        <dbReference type="ARBA" id="ARBA00022960"/>
    </source>
</evidence>
<evidence type="ECO:0000256" key="3">
    <source>
        <dbReference type="ARBA" id="ARBA00022679"/>
    </source>
</evidence>
<keyword evidence="4 7" id="KW-0133">Cell shape</keyword>
<dbReference type="InterPro" id="IPR002477">
    <property type="entry name" value="Peptidoglycan-bd-like"/>
</dbReference>
<evidence type="ECO:0000256" key="6">
    <source>
        <dbReference type="ARBA" id="ARBA00023316"/>
    </source>
</evidence>
<dbReference type="STRING" id="1630136.AS592_03980"/>
<dbReference type="CDD" id="cd16913">
    <property type="entry name" value="YkuD_like"/>
    <property type="match status" value="1"/>
</dbReference>
<dbReference type="SUPFAM" id="SSF141523">
    <property type="entry name" value="L,D-transpeptidase catalytic domain-like"/>
    <property type="match status" value="1"/>
</dbReference>
<keyword evidence="5 7" id="KW-0573">Peptidoglycan synthesis</keyword>
<dbReference type="InterPro" id="IPR052905">
    <property type="entry name" value="LD-transpeptidase_YkuD-like"/>
</dbReference>
<comment type="caution">
    <text evidence="10">The sequence shown here is derived from an EMBL/GenBank/DDBJ whole genome shotgun (WGS) entry which is preliminary data.</text>
</comment>
<dbReference type="AlphaFoldDB" id="A0A151CD86"/>
<evidence type="ECO:0000256" key="7">
    <source>
        <dbReference type="PROSITE-ProRule" id="PRU01373"/>
    </source>
</evidence>
<dbReference type="InterPro" id="IPR036365">
    <property type="entry name" value="PGBD-like_sf"/>
</dbReference>
<comment type="pathway">
    <text evidence="1 7">Cell wall biogenesis; peptidoglycan biosynthesis.</text>
</comment>
<dbReference type="OrthoDB" id="9778545at2"/>
<protein>
    <recommendedName>
        <fullName evidence="9">L,D-TPase catalytic domain-containing protein</fullName>
    </recommendedName>
</protein>
<dbReference type="RefSeq" id="WP_067332602.1">
    <property type="nucleotide sequence ID" value="NZ_LNKT01000072.1"/>
</dbReference>
<keyword evidence="3" id="KW-0808">Transferase</keyword>
<dbReference type="Pfam" id="PF03734">
    <property type="entry name" value="YkuD"/>
    <property type="match status" value="1"/>
</dbReference>
<dbReference type="GO" id="GO:0008360">
    <property type="term" value="P:regulation of cell shape"/>
    <property type="evidence" value="ECO:0007669"/>
    <property type="project" value="UniProtKB-UniRule"/>
</dbReference>
<sequence>MKKLLQYLLVLFLVSSTLHATVEEYQQMQKELNEQFNQQMQEAIKANISTVSKEVQEIYKAIGYKPVWVTKESLSANAAMLMGEIEDDLANGALLELKKPFEALKKAQEALSTDPSLEKKLQIEFAMMQLYTDHIHAILKGSDSLLTPEILLQESLKEGSLVHGFNAVSKLRTAKRTPTLEENETILGTEIVLDENLTKALTEGSDKERLKTMYRLLNYQPVWISEKGYSEYTKELFRVIEADPVFDHSGPTYREFQTLKSLPLPQEKKEIVRREFEIAKLYQDYMGYLLYGAIDWKKFKRALRKTHKHGAWDVHNVLLSPELLLVESVQQKTLKHAFEKVKPKYPGYDRLVKALQKYKKIADAGGWPKLPDFKDLKPGMRSSVVPLLRERLRIEGDYIPCDGVDANSTKYDNCLLKAVKKFQARHGLEAEGYIGKKTRRALAETARHKYVRLRLSIARLKWLKRDTNRYHVVVNIPDFMVTVYDGWEPIEKMRVVTGRKGHETPIFYNKVKLLVLNPYWRIPPSIIRHETLPKLKRDPGYTNKKHIEIHTGYSEHSPRVNPYKVNWHKYGKRLPPYKFMQSPGDFNALGRVKFLFPNSYSVYMHDTPEKALFARDIRAFSHGCVRLHRPIDMLKTFSEIDSRVDFEKAEKILQDTKKTPVRLSKSVPIDIIYISAWVDKDGEVQFREDIYGYDELHMKTAKWLPSAEEKAPVSSDANATKT</sequence>
<evidence type="ECO:0000256" key="5">
    <source>
        <dbReference type="ARBA" id="ARBA00022984"/>
    </source>
</evidence>
<dbReference type="Gene3D" id="2.40.440.10">
    <property type="entry name" value="L,D-transpeptidase catalytic domain-like"/>
    <property type="match status" value="1"/>
</dbReference>
<dbReference type="Proteomes" id="UP000075359">
    <property type="component" value="Unassembled WGS sequence"/>
</dbReference>
<gene>
    <name evidence="10" type="ORF">AS592_03980</name>
</gene>
<feature type="domain" description="L,D-TPase catalytic" evidence="9">
    <location>
        <begin position="470"/>
        <end position="664"/>
    </location>
</feature>
<name>A0A151CD86_9BACT</name>
<feature type="chain" id="PRO_5007578357" description="L,D-TPase catalytic domain-containing protein" evidence="8">
    <location>
        <begin position="21"/>
        <end position="722"/>
    </location>
</feature>
<evidence type="ECO:0000256" key="1">
    <source>
        <dbReference type="ARBA" id="ARBA00004752"/>
    </source>
</evidence>
<dbReference type="PANTHER" id="PTHR41533">
    <property type="entry name" value="L,D-TRANSPEPTIDASE HI_1667-RELATED"/>
    <property type="match status" value="1"/>
</dbReference>
<feature type="active site" description="Nucleophile" evidence="7">
    <location>
        <position position="624"/>
    </location>
</feature>
<proteinExistence type="inferred from homology"/>
<dbReference type="InterPro" id="IPR045380">
    <property type="entry name" value="LD_TPept_scaffold_dom"/>
</dbReference>
<keyword evidence="8" id="KW-0732">Signal</keyword>
<evidence type="ECO:0000259" key="9">
    <source>
        <dbReference type="PROSITE" id="PS52029"/>
    </source>
</evidence>
<dbReference type="InterPro" id="IPR036366">
    <property type="entry name" value="PGBDSf"/>
</dbReference>
<dbReference type="Gene3D" id="1.10.101.10">
    <property type="entry name" value="PGBD-like superfamily/PGBD"/>
    <property type="match status" value="1"/>
</dbReference>
<evidence type="ECO:0000313" key="11">
    <source>
        <dbReference type="Proteomes" id="UP000075359"/>
    </source>
</evidence>
<dbReference type="Pfam" id="PF20142">
    <property type="entry name" value="Scaffold"/>
    <property type="match status" value="1"/>
</dbReference>
<dbReference type="GO" id="GO:0016740">
    <property type="term" value="F:transferase activity"/>
    <property type="evidence" value="ECO:0007669"/>
    <property type="project" value="UniProtKB-KW"/>
</dbReference>
<dbReference type="Pfam" id="PF01471">
    <property type="entry name" value="PG_binding_1"/>
    <property type="match status" value="1"/>
</dbReference>
<evidence type="ECO:0000256" key="8">
    <source>
        <dbReference type="SAM" id="SignalP"/>
    </source>
</evidence>
<organism evidence="10 11">
    <name type="scientific">Sulfurovum riftiae</name>
    <dbReference type="NCBI Taxonomy" id="1630136"/>
    <lineage>
        <taxon>Bacteria</taxon>
        <taxon>Pseudomonadati</taxon>
        <taxon>Campylobacterota</taxon>
        <taxon>Epsilonproteobacteria</taxon>
        <taxon>Campylobacterales</taxon>
        <taxon>Sulfurovaceae</taxon>
        <taxon>Sulfurovum</taxon>
    </lineage>
</organism>
<accession>A0A151CD86</accession>
<evidence type="ECO:0000256" key="2">
    <source>
        <dbReference type="ARBA" id="ARBA00005992"/>
    </source>
</evidence>
<keyword evidence="11" id="KW-1185">Reference proteome</keyword>